<feature type="transmembrane region" description="Helical" evidence="16">
    <location>
        <begin position="380"/>
        <end position="409"/>
    </location>
</feature>
<organism evidence="18 19">
    <name type="scientific">Pseudogymnoascus verrucosus</name>
    <dbReference type="NCBI Taxonomy" id="342668"/>
    <lineage>
        <taxon>Eukaryota</taxon>
        <taxon>Fungi</taxon>
        <taxon>Dikarya</taxon>
        <taxon>Ascomycota</taxon>
        <taxon>Pezizomycotina</taxon>
        <taxon>Leotiomycetes</taxon>
        <taxon>Thelebolales</taxon>
        <taxon>Thelebolaceae</taxon>
        <taxon>Pseudogymnoascus</taxon>
    </lineage>
</organism>
<keyword evidence="6 16" id="KW-0812">Transmembrane</keyword>
<dbReference type="InterPro" id="IPR053958">
    <property type="entry name" value="HMGCR/SNAP/NPC1-like_SSD"/>
</dbReference>
<keyword evidence="5" id="KW-0853">WD repeat</keyword>
<evidence type="ECO:0000259" key="17">
    <source>
        <dbReference type="PROSITE" id="PS50156"/>
    </source>
</evidence>
<dbReference type="GeneID" id="28840999"/>
<dbReference type="GO" id="GO:0032936">
    <property type="term" value="C:SREBP-SCAP complex"/>
    <property type="evidence" value="ECO:0007669"/>
    <property type="project" value="TreeGrafter"/>
</dbReference>
<dbReference type="GO" id="GO:0045540">
    <property type="term" value="P:regulation of cholesterol biosynthetic process"/>
    <property type="evidence" value="ECO:0007669"/>
    <property type="project" value="TreeGrafter"/>
</dbReference>
<evidence type="ECO:0000256" key="5">
    <source>
        <dbReference type="ARBA" id="ARBA00022574"/>
    </source>
</evidence>
<dbReference type="InterPro" id="IPR000731">
    <property type="entry name" value="SSD"/>
</dbReference>
<evidence type="ECO:0000313" key="19">
    <source>
        <dbReference type="Proteomes" id="UP000091956"/>
    </source>
</evidence>
<dbReference type="PROSITE" id="PS50156">
    <property type="entry name" value="SSD"/>
    <property type="match status" value="1"/>
</dbReference>
<dbReference type="Pfam" id="PF12349">
    <property type="entry name" value="Sterol-sensing"/>
    <property type="match status" value="1"/>
</dbReference>
<evidence type="ECO:0000256" key="8">
    <source>
        <dbReference type="ARBA" id="ARBA00022824"/>
    </source>
</evidence>
<keyword evidence="14" id="KW-0325">Glycoprotein</keyword>
<evidence type="ECO:0000256" key="16">
    <source>
        <dbReference type="SAM" id="Phobius"/>
    </source>
</evidence>
<dbReference type="GO" id="GO:0032934">
    <property type="term" value="F:sterol binding"/>
    <property type="evidence" value="ECO:0007669"/>
    <property type="project" value="InterPro"/>
</dbReference>
<keyword evidence="9 16" id="KW-1133">Transmembrane helix</keyword>
<evidence type="ECO:0000256" key="12">
    <source>
        <dbReference type="ARBA" id="ARBA00023121"/>
    </source>
</evidence>
<keyword evidence="10" id="KW-0333">Golgi apparatus</keyword>
<dbReference type="GO" id="GO:0005789">
    <property type="term" value="C:endoplasmic reticulum membrane"/>
    <property type="evidence" value="ECO:0007669"/>
    <property type="project" value="UniProtKB-SubCell"/>
</dbReference>
<reference evidence="19" key="2">
    <citation type="journal article" date="2018" name="Nat. Commun.">
        <title>Extreme sensitivity to ultraviolet light in the fungal pathogen causing white-nose syndrome of bats.</title>
        <authorList>
            <person name="Palmer J.M."/>
            <person name="Drees K.P."/>
            <person name="Foster J.T."/>
            <person name="Lindner D.L."/>
        </authorList>
    </citation>
    <scope>NUCLEOTIDE SEQUENCE [LARGE SCALE GENOMIC DNA]</scope>
    <source>
        <strain evidence="19">UAMH 10579</strain>
    </source>
</reference>
<evidence type="ECO:0000256" key="10">
    <source>
        <dbReference type="ARBA" id="ARBA00023034"/>
    </source>
</evidence>
<evidence type="ECO:0000256" key="4">
    <source>
        <dbReference type="ARBA" id="ARBA00019541"/>
    </source>
</evidence>
<feature type="transmembrane region" description="Helical" evidence="16">
    <location>
        <begin position="587"/>
        <end position="607"/>
    </location>
</feature>
<evidence type="ECO:0000256" key="1">
    <source>
        <dbReference type="ARBA" id="ARBA00004477"/>
    </source>
</evidence>
<comment type="subcellular location">
    <subcellularLocation>
        <location evidence="1">Endoplasmic reticulum membrane</location>
        <topology evidence="1">Multi-pass membrane protein</topology>
    </subcellularLocation>
    <subcellularLocation>
        <location evidence="2">Golgi apparatus membrane</location>
        <topology evidence="2">Multi-pass membrane protein</topology>
    </subcellularLocation>
</comment>
<dbReference type="EMBL" id="KV460237">
    <property type="protein sequence ID" value="OBT95179.2"/>
    <property type="molecule type" value="Genomic_DNA"/>
</dbReference>
<evidence type="ECO:0000256" key="14">
    <source>
        <dbReference type="ARBA" id="ARBA00023180"/>
    </source>
</evidence>
<name>A0A1B8GH58_9PEZI</name>
<dbReference type="InterPro" id="IPR036322">
    <property type="entry name" value="WD40_repeat_dom_sf"/>
</dbReference>
<evidence type="ECO:0000256" key="9">
    <source>
        <dbReference type="ARBA" id="ARBA00022989"/>
    </source>
</evidence>
<evidence type="ECO:0000256" key="11">
    <source>
        <dbReference type="ARBA" id="ARBA00023098"/>
    </source>
</evidence>
<keyword evidence="12" id="KW-0446">Lipid-binding</keyword>
<dbReference type="RefSeq" id="XP_018128912.2">
    <property type="nucleotide sequence ID" value="XM_018277046.2"/>
</dbReference>
<evidence type="ECO:0000256" key="2">
    <source>
        <dbReference type="ARBA" id="ARBA00004653"/>
    </source>
</evidence>
<evidence type="ECO:0000256" key="6">
    <source>
        <dbReference type="ARBA" id="ARBA00022692"/>
    </source>
</evidence>
<dbReference type="STRING" id="342668.A0A1B8GH58"/>
<feature type="transmembrane region" description="Helical" evidence="16">
    <location>
        <begin position="311"/>
        <end position="329"/>
    </location>
</feature>
<feature type="transmembrane region" description="Helical" evidence="16">
    <location>
        <begin position="350"/>
        <end position="374"/>
    </location>
</feature>
<keyword evidence="19" id="KW-1185">Reference proteome</keyword>
<feature type="transmembrane region" description="Helical" evidence="16">
    <location>
        <begin position="456"/>
        <end position="480"/>
    </location>
</feature>
<reference evidence="18 19" key="1">
    <citation type="submission" date="2016-03" db="EMBL/GenBank/DDBJ databases">
        <title>Comparative genomics of Pseudogymnoascus destructans, the fungus causing white-nose syndrome of bats.</title>
        <authorList>
            <person name="Palmer J.M."/>
            <person name="Drees K.P."/>
            <person name="Foster J.T."/>
            <person name="Lindner D.L."/>
        </authorList>
    </citation>
    <scope>NUCLEOTIDE SEQUENCE [LARGE SCALE GENOMIC DNA]</scope>
    <source>
        <strain evidence="18 19">UAMH 10579</strain>
    </source>
</reference>
<gene>
    <name evidence="18" type="ORF">VE01_07613</name>
</gene>
<feature type="domain" description="SSD" evidence="17">
    <location>
        <begin position="251"/>
        <end position="409"/>
    </location>
</feature>
<evidence type="ECO:0000256" key="3">
    <source>
        <dbReference type="ARBA" id="ARBA00007410"/>
    </source>
</evidence>
<keyword evidence="7" id="KW-0677">Repeat</keyword>
<feature type="transmembrane region" description="Helical" evidence="16">
    <location>
        <begin position="282"/>
        <end position="305"/>
    </location>
</feature>
<evidence type="ECO:0000256" key="15">
    <source>
        <dbReference type="ARBA" id="ARBA00023221"/>
    </source>
</evidence>
<dbReference type="GO" id="GO:0032933">
    <property type="term" value="P:SREBP signaling pathway"/>
    <property type="evidence" value="ECO:0007669"/>
    <property type="project" value="InterPro"/>
</dbReference>
<feature type="transmembrane region" description="Helical" evidence="16">
    <location>
        <begin position="253"/>
        <end position="270"/>
    </location>
</feature>
<keyword evidence="15" id="KW-0753">Steroid metabolism</keyword>
<feature type="transmembrane region" description="Helical" evidence="16">
    <location>
        <begin position="12"/>
        <end position="33"/>
    </location>
</feature>
<dbReference type="PANTHER" id="PTHR46378">
    <property type="entry name" value="STEROL REGULATORY ELEMENT-BINDING PROTEIN CLEAVAGE-ACTIVATING PROTEIN"/>
    <property type="match status" value="1"/>
</dbReference>
<proteinExistence type="inferred from homology"/>
<evidence type="ECO:0000313" key="18">
    <source>
        <dbReference type="EMBL" id="OBT95179.2"/>
    </source>
</evidence>
<dbReference type="AlphaFoldDB" id="A0A1B8GH58"/>
<dbReference type="PANTHER" id="PTHR46378:SF1">
    <property type="entry name" value="STEROL REGULATORY ELEMENT-BINDING PROTEIN CLEAVAGE-ACTIVATING PROTEIN"/>
    <property type="match status" value="1"/>
</dbReference>
<keyword evidence="8" id="KW-0256">Endoplasmic reticulum</keyword>
<keyword evidence="11" id="KW-0443">Lipid metabolism</keyword>
<dbReference type="GO" id="GO:0008202">
    <property type="term" value="P:steroid metabolic process"/>
    <property type="evidence" value="ECO:0007669"/>
    <property type="project" value="UniProtKB-KW"/>
</dbReference>
<dbReference type="Proteomes" id="UP000091956">
    <property type="component" value="Unassembled WGS sequence"/>
</dbReference>
<dbReference type="SUPFAM" id="SSF50978">
    <property type="entry name" value="WD40 repeat-like"/>
    <property type="match status" value="1"/>
</dbReference>
<evidence type="ECO:0000256" key="13">
    <source>
        <dbReference type="ARBA" id="ARBA00023136"/>
    </source>
</evidence>
<sequence length="722" mass="80104">MSHLGMVMARHALATIAVTVSIGTYLSLPILYLRQPPFSSKYPNLSGHAWTSILPFPGGDSLIPDISIKQLWIQGSWIKALERETLLEAVDIQEALLGPISSWATTLLRHEGTSGILGEPAKRSALESDAAVSFIHSPLLYWNGSAAIESTDSILAAINSPITRKSPANITLTPASVLLEPVWSGDRLVAADALVVSLFYKAGSRAGEIWNERVAALTEAGEGRWDIYMDDDGGTGSKLLQYQSRLVSAQDEAIFFGAYGLVALLVFLGLRNLNSLRSKIGLLVAIAVKGCFSICCSFAVATYFHLDISNIPLEAYPFIALVGALDNIFRLIHEVERTPLLDRPKRRLSIALGSVGHLLLMAVVQNVFILLILSKLLPPGLAAFCYFAALSLVIDMLFFWSFFVAILAINLRNYGIQDSFENVGQHREGTEDVNGSAIHGFNLQQRRDTTWRWWQAILYFVRDQGTVAILLYISMLAWHFTPGKISFNFNQEFTSAPGLGRTQISPNYPTRLKTVLGQSTDSRGWLESQDYNTMKEIHLLADARLQGFVARIYSPLIVVPKFTNRNVSLQTKISKSFLINSYTPTQFWLYIVALCSLLAFFVSNYSSHSKQDEEETRIQKPDSLCSVRYLPHGHTLDVYILSTSTKPYLASIGFDHEIRVWGLKPKNITSHLATSSELESLWPAAAVAIDDKGEWLAICSKRGESYAFSYQDFSLIVSTQRS</sequence>
<dbReference type="InterPro" id="IPR030225">
    <property type="entry name" value="SCAP"/>
</dbReference>
<dbReference type="InterPro" id="IPR015943">
    <property type="entry name" value="WD40/YVTN_repeat-like_dom_sf"/>
</dbReference>
<dbReference type="Gene3D" id="2.130.10.10">
    <property type="entry name" value="YVTN repeat-like/Quinoprotein amine dehydrogenase"/>
    <property type="match status" value="1"/>
</dbReference>
<keyword evidence="13 16" id="KW-0472">Membrane</keyword>
<accession>A0A1B8GH58</accession>
<comment type="similarity">
    <text evidence="3">Belongs to the WD repeat SCAP family.</text>
</comment>
<protein>
    <recommendedName>
        <fullName evidence="4">Sterol regulatory element-binding protein cleavage-activating protein</fullName>
    </recommendedName>
</protein>
<evidence type="ECO:0000256" key="7">
    <source>
        <dbReference type="ARBA" id="ARBA00022737"/>
    </source>
</evidence>
<dbReference type="GO" id="GO:0000139">
    <property type="term" value="C:Golgi membrane"/>
    <property type="evidence" value="ECO:0007669"/>
    <property type="project" value="UniProtKB-SubCell"/>
</dbReference>